<gene>
    <name evidence="19" type="ORF">MNR06_01125</name>
</gene>
<organism evidence="19 20">
    <name type="scientific">Bdellovibrio reynosensis</name>
    <dbReference type="NCBI Taxonomy" id="2835041"/>
    <lineage>
        <taxon>Bacteria</taxon>
        <taxon>Pseudomonadati</taxon>
        <taxon>Bdellovibrionota</taxon>
        <taxon>Bdellovibrionia</taxon>
        <taxon>Bdellovibrionales</taxon>
        <taxon>Pseudobdellovibrionaceae</taxon>
        <taxon>Bdellovibrio</taxon>
    </lineage>
</organism>
<keyword evidence="14" id="KW-0175">Coiled coil</keyword>
<evidence type="ECO:0000256" key="14">
    <source>
        <dbReference type="SAM" id="Coils"/>
    </source>
</evidence>
<dbReference type="Pfam" id="PF02518">
    <property type="entry name" value="HATPase_c"/>
    <property type="match status" value="1"/>
</dbReference>
<dbReference type="EC" id="2.7.13.3" evidence="3"/>
<evidence type="ECO:0000313" key="19">
    <source>
        <dbReference type="EMBL" id="UOF01554.1"/>
    </source>
</evidence>
<dbReference type="InterPro" id="IPR000014">
    <property type="entry name" value="PAS"/>
</dbReference>
<feature type="transmembrane region" description="Helical" evidence="15">
    <location>
        <begin position="12"/>
        <end position="32"/>
    </location>
</feature>
<proteinExistence type="predicted"/>
<dbReference type="PROSITE" id="PS50110">
    <property type="entry name" value="RESPONSE_REGULATORY"/>
    <property type="match status" value="1"/>
</dbReference>
<evidence type="ECO:0000259" key="17">
    <source>
        <dbReference type="PROSITE" id="PS50110"/>
    </source>
</evidence>
<dbReference type="Pfam" id="PF00512">
    <property type="entry name" value="HisKA"/>
    <property type="match status" value="1"/>
</dbReference>
<dbReference type="InterPro" id="IPR036890">
    <property type="entry name" value="HATPase_C_sf"/>
</dbReference>
<keyword evidence="20" id="KW-1185">Reference proteome</keyword>
<dbReference type="SMART" id="SM00388">
    <property type="entry name" value="HisKA"/>
    <property type="match status" value="1"/>
</dbReference>
<dbReference type="CDD" id="cd00082">
    <property type="entry name" value="HisKA"/>
    <property type="match status" value="1"/>
</dbReference>
<dbReference type="InterPro" id="IPR003594">
    <property type="entry name" value="HATPase_dom"/>
</dbReference>
<keyword evidence="11" id="KW-0902">Two-component regulatory system</keyword>
<dbReference type="SMART" id="SM00387">
    <property type="entry name" value="HATPase_c"/>
    <property type="match status" value="1"/>
</dbReference>
<sequence>MNDKYNQNLRRVGIYLLGPIVILGIVALMALFQNAAYPFRHPQALITLAVVVISFMGGYGPGFVTSVIALLYMALNYFPEQKGTFHYNEENYLRLLSWVLVLPAISLAVGVLRKRSEKALRGEIQASKKRQEDLQLSEERVHSLIRFSNDPFVAIDSHSTIIEWNPQAEKVFGWTAEEAIGNKISHMIIPEEYRTAHHHGLEKYLHTGQGKILNKSIEMPALTKEGARIPIELTVYPVQQKDTVIFGAFLRDISERKQNELLAQVQFNATRIMTEAQSLEEGVPQLLKIFGDSLNWPIVEIWLTDENKKFYSMLGVWAANKQHEETLKKASLGMQIPKSEGLLGKVATDTHPLWITSLHEKEFPRDAVVKDLGIETILYCPINADNDLIGALCLHNTKLLKADVKVMDIMFDLSKRMGLFILRKWAKADLKNLSRNLELKVKERTAELNELNKRLQEEVTERQILYEQAQTANRLKDEFLATISHELRTPMNVILGHSELLTGEELNEDEKKKSIEAIHRNSKAQAHIVNDILDVSKFITGKVHLNMEIVNIADIVINSIDSIMPTASAKSIEVEEKIVEDVGLVSGDATRLQQVMWNLLSNAIKFTPRRGKITVSVTRAESNVVISVRDTGKGIDATFLPYVFERFRQEDATTTRKFGGLGLGLAITRSIVEAHGGNIQATSEGKGHGATFSVILPITNLRTRPGAPAEKSETKKVAENAAPKAPAENLGIKITRPLTGLSILIVDDQVDALMILETILKRAGAEVTTASSAADAFKILVKIKPDLIISDIGMPEQDGYELIRMIRRLPEEMGGTITAIALTAYALDEEQQRALDMGYNAHLSKPTDSKFLIHTIAELFGRQEYEKEPPSH</sequence>
<dbReference type="PROSITE" id="PS50109">
    <property type="entry name" value="HIS_KIN"/>
    <property type="match status" value="1"/>
</dbReference>
<keyword evidence="9 19" id="KW-0067">ATP-binding</keyword>
<evidence type="ECO:0000256" key="15">
    <source>
        <dbReference type="SAM" id="Phobius"/>
    </source>
</evidence>
<dbReference type="Gene3D" id="1.10.287.130">
    <property type="match status" value="1"/>
</dbReference>
<dbReference type="EMBL" id="CP093442">
    <property type="protein sequence ID" value="UOF01554.1"/>
    <property type="molecule type" value="Genomic_DNA"/>
</dbReference>
<keyword evidence="5" id="KW-0808">Transferase</keyword>
<dbReference type="Gene3D" id="3.30.450.20">
    <property type="entry name" value="PAS domain"/>
    <property type="match status" value="1"/>
</dbReference>
<keyword evidence="12 15" id="KW-0472">Membrane</keyword>
<feature type="transmembrane region" description="Helical" evidence="15">
    <location>
        <begin position="44"/>
        <end position="75"/>
    </location>
</feature>
<dbReference type="SUPFAM" id="SSF52172">
    <property type="entry name" value="CheY-like"/>
    <property type="match status" value="1"/>
</dbReference>
<evidence type="ECO:0000256" key="2">
    <source>
        <dbReference type="ARBA" id="ARBA00004141"/>
    </source>
</evidence>
<dbReference type="PRINTS" id="PR00344">
    <property type="entry name" value="BCTRLSENSOR"/>
</dbReference>
<dbReference type="InterPro" id="IPR038318">
    <property type="entry name" value="KdpD_sf"/>
</dbReference>
<evidence type="ECO:0000256" key="9">
    <source>
        <dbReference type="ARBA" id="ARBA00022840"/>
    </source>
</evidence>
<dbReference type="Gene3D" id="3.30.565.10">
    <property type="entry name" value="Histidine kinase-like ATPase, C-terminal domain"/>
    <property type="match status" value="1"/>
</dbReference>
<dbReference type="SMART" id="SM00448">
    <property type="entry name" value="REC"/>
    <property type="match status" value="1"/>
</dbReference>
<dbReference type="SUPFAM" id="SSF55874">
    <property type="entry name" value="ATPase domain of HSP90 chaperone/DNA topoisomerase II/histidine kinase"/>
    <property type="match status" value="1"/>
</dbReference>
<name>A0ABY4C9Y7_9BACT</name>
<evidence type="ECO:0000256" key="6">
    <source>
        <dbReference type="ARBA" id="ARBA00022692"/>
    </source>
</evidence>
<accession>A0ABY4C9Y7</accession>
<dbReference type="SUPFAM" id="SSF55781">
    <property type="entry name" value="GAF domain-like"/>
    <property type="match status" value="1"/>
</dbReference>
<dbReference type="GO" id="GO:0005524">
    <property type="term" value="F:ATP binding"/>
    <property type="evidence" value="ECO:0007669"/>
    <property type="project" value="UniProtKB-KW"/>
</dbReference>
<evidence type="ECO:0000256" key="8">
    <source>
        <dbReference type="ARBA" id="ARBA00022777"/>
    </source>
</evidence>
<feature type="domain" description="PAS" evidence="18">
    <location>
        <begin position="137"/>
        <end position="208"/>
    </location>
</feature>
<dbReference type="SUPFAM" id="SSF55785">
    <property type="entry name" value="PYP-like sensor domain (PAS domain)"/>
    <property type="match status" value="1"/>
</dbReference>
<evidence type="ECO:0000256" key="7">
    <source>
        <dbReference type="ARBA" id="ARBA00022741"/>
    </source>
</evidence>
<feature type="domain" description="Response regulatory" evidence="17">
    <location>
        <begin position="742"/>
        <end position="860"/>
    </location>
</feature>
<evidence type="ECO:0000256" key="12">
    <source>
        <dbReference type="ARBA" id="ARBA00023136"/>
    </source>
</evidence>
<dbReference type="InterPro" id="IPR029016">
    <property type="entry name" value="GAF-like_dom_sf"/>
</dbReference>
<comment type="catalytic activity">
    <reaction evidence="1">
        <text>ATP + protein L-histidine = ADP + protein N-phospho-L-histidine.</text>
        <dbReference type="EC" id="2.7.13.3"/>
    </reaction>
</comment>
<evidence type="ECO:0000259" key="18">
    <source>
        <dbReference type="PROSITE" id="PS50112"/>
    </source>
</evidence>
<dbReference type="RefSeq" id="WP_243537994.1">
    <property type="nucleotide sequence ID" value="NZ_CP093442.1"/>
</dbReference>
<evidence type="ECO:0000256" key="11">
    <source>
        <dbReference type="ARBA" id="ARBA00023012"/>
    </source>
</evidence>
<dbReference type="InterPro" id="IPR005467">
    <property type="entry name" value="His_kinase_dom"/>
</dbReference>
<evidence type="ECO:0000256" key="3">
    <source>
        <dbReference type="ARBA" id="ARBA00012438"/>
    </source>
</evidence>
<dbReference type="PANTHER" id="PTHR43047">
    <property type="entry name" value="TWO-COMPONENT HISTIDINE PROTEIN KINASE"/>
    <property type="match status" value="1"/>
</dbReference>
<dbReference type="NCBIfam" id="TIGR00229">
    <property type="entry name" value="sensory_box"/>
    <property type="match status" value="1"/>
</dbReference>
<dbReference type="Pfam" id="PF13493">
    <property type="entry name" value="DUF4118"/>
    <property type="match status" value="1"/>
</dbReference>
<dbReference type="CDD" id="cd16922">
    <property type="entry name" value="HATPase_EvgS-ArcB-TorS-like"/>
    <property type="match status" value="1"/>
</dbReference>
<evidence type="ECO:0000256" key="10">
    <source>
        <dbReference type="ARBA" id="ARBA00022989"/>
    </source>
</evidence>
<dbReference type="InterPro" id="IPR003661">
    <property type="entry name" value="HisK_dim/P_dom"/>
</dbReference>
<evidence type="ECO:0000256" key="13">
    <source>
        <dbReference type="PROSITE-ProRule" id="PRU00169"/>
    </source>
</evidence>
<dbReference type="Pfam" id="PF00072">
    <property type="entry name" value="Response_reg"/>
    <property type="match status" value="1"/>
</dbReference>
<evidence type="ECO:0000256" key="4">
    <source>
        <dbReference type="ARBA" id="ARBA00022553"/>
    </source>
</evidence>
<comment type="subcellular location">
    <subcellularLocation>
        <location evidence="2">Membrane</location>
        <topology evidence="2">Multi-pass membrane protein</topology>
    </subcellularLocation>
</comment>
<dbReference type="Gene3D" id="3.30.450.40">
    <property type="match status" value="1"/>
</dbReference>
<dbReference type="PROSITE" id="PS50112">
    <property type="entry name" value="PAS"/>
    <property type="match status" value="1"/>
</dbReference>
<dbReference type="CDD" id="cd00130">
    <property type="entry name" value="PAS"/>
    <property type="match status" value="1"/>
</dbReference>
<dbReference type="InterPro" id="IPR035965">
    <property type="entry name" value="PAS-like_dom_sf"/>
</dbReference>
<dbReference type="InterPro" id="IPR004358">
    <property type="entry name" value="Sig_transdc_His_kin-like_C"/>
</dbReference>
<dbReference type="PANTHER" id="PTHR43047:SF72">
    <property type="entry name" value="OSMOSENSING HISTIDINE PROTEIN KINASE SLN1"/>
    <property type="match status" value="1"/>
</dbReference>
<dbReference type="Gene3D" id="1.20.120.620">
    <property type="entry name" value="Backbone structure of the membrane domain of e. Coli histidine kinase receptor kdpd"/>
    <property type="match status" value="1"/>
</dbReference>
<feature type="transmembrane region" description="Helical" evidence="15">
    <location>
        <begin position="95"/>
        <end position="112"/>
    </location>
</feature>
<dbReference type="SUPFAM" id="SSF47384">
    <property type="entry name" value="Homodimeric domain of signal transducing histidine kinase"/>
    <property type="match status" value="1"/>
</dbReference>
<dbReference type="InterPro" id="IPR011006">
    <property type="entry name" value="CheY-like_superfamily"/>
</dbReference>
<evidence type="ECO:0000259" key="16">
    <source>
        <dbReference type="PROSITE" id="PS50109"/>
    </source>
</evidence>
<feature type="modified residue" description="4-aspartylphosphate" evidence="13">
    <location>
        <position position="791"/>
    </location>
</feature>
<keyword evidence="8" id="KW-0418">Kinase</keyword>
<evidence type="ECO:0000256" key="5">
    <source>
        <dbReference type="ARBA" id="ARBA00022679"/>
    </source>
</evidence>
<dbReference type="Proteomes" id="UP000830116">
    <property type="component" value="Chromosome"/>
</dbReference>
<reference evidence="19" key="1">
    <citation type="submission" date="2022-03" db="EMBL/GenBank/DDBJ databases">
        <title>Genome Identification and Characterization of new species Bdellovibrio reynosense LBG001 sp. nov. from a Mexico soil sample.</title>
        <authorList>
            <person name="Camilli A."/>
            <person name="Ajao Y."/>
            <person name="Guo X."/>
        </authorList>
    </citation>
    <scope>NUCLEOTIDE SEQUENCE</scope>
    <source>
        <strain evidence="19">LBG001</strain>
    </source>
</reference>
<feature type="coiled-coil region" evidence="14">
    <location>
        <begin position="427"/>
        <end position="472"/>
    </location>
</feature>
<keyword evidence="10 15" id="KW-1133">Transmembrane helix</keyword>
<dbReference type="InterPro" id="IPR001789">
    <property type="entry name" value="Sig_transdc_resp-reg_receiver"/>
</dbReference>
<keyword evidence="6 15" id="KW-0812">Transmembrane</keyword>
<feature type="domain" description="Histidine kinase" evidence="16">
    <location>
        <begin position="482"/>
        <end position="700"/>
    </location>
</feature>
<keyword evidence="7" id="KW-0547">Nucleotide-binding</keyword>
<evidence type="ECO:0000256" key="1">
    <source>
        <dbReference type="ARBA" id="ARBA00000085"/>
    </source>
</evidence>
<dbReference type="InterPro" id="IPR025201">
    <property type="entry name" value="KdpD_TM"/>
</dbReference>
<keyword evidence="4 13" id="KW-0597">Phosphoprotein</keyword>
<dbReference type="SMART" id="SM00091">
    <property type="entry name" value="PAS"/>
    <property type="match status" value="1"/>
</dbReference>
<protein>
    <recommendedName>
        <fullName evidence="3">histidine kinase</fullName>
        <ecNumber evidence="3">2.7.13.3</ecNumber>
    </recommendedName>
</protein>
<dbReference type="Pfam" id="PF13426">
    <property type="entry name" value="PAS_9"/>
    <property type="match status" value="1"/>
</dbReference>
<dbReference type="InterPro" id="IPR036097">
    <property type="entry name" value="HisK_dim/P_sf"/>
</dbReference>
<dbReference type="Gene3D" id="3.40.50.2300">
    <property type="match status" value="1"/>
</dbReference>
<evidence type="ECO:0000313" key="20">
    <source>
        <dbReference type="Proteomes" id="UP000830116"/>
    </source>
</evidence>
<dbReference type="CDD" id="cd17580">
    <property type="entry name" value="REC_2_DhkD-like"/>
    <property type="match status" value="1"/>
</dbReference>